<comment type="similarity">
    <text evidence="1 3">Belongs to the citrate synthase family.</text>
</comment>
<dbReference type="GO" id="GO:0005975">
    <property type="term" value="P:carbohydrate metabolic process"/>
    <property type="evidence" value="ECO:0007669"/>
    <property type="project" value="TreeGrafter"/>
</dbReference>
<dbReference type="Pfam" id="PF00285">
    <property type="entry name" value="Citrate_synt"/>
    <property type="match status" value="1"/>
</dbReference>
<comment type="caution">
    <text evidence="4">The sequence shown here is derived from an EMBL/GenBank/DDBJ whole genome shotgun (WGS) entry which is preliminary data.</text>
</comment>
<evidence type="ECO:0000256" key="1">
    <source>
        <dbReference type="ARBA" id="ARBA00010566"/>
    </source>
</evidence>
<accession>A0A424YUB6</accession>
<dbReference type="InterPro" id="IPR036969">
    <property type="entry name" value="Citrate_synthase_sf"/>
</dbReference>
<evidence type="ECO:0000313" key="5">
    <source>
        <dbReference type="Proteomes" id="UP000284763"/>
    </source>
</evidence>
<dbReference type="Proteomes" id="UP000284763">
    <property type="component" value="Unassembled WGS sequence"/>
</dbReference>
<dbReference type="PANTHER" id="PTHR11739:SF4">
    <property type="entry name" value="CITRATE SYNTHASE, PEROXISOMAL"/>
    <property type="match status" value="1"/>
</dbReference>
<proteinExistence type="inferred from homology"/>
<dbReference type="PANTHER" id="PTHR11739">
    <property type="entry name" value="CITRATE SYNTHASE"/>
    <property type="match status" value="1"/>
</dbReference>
<feature type="non-terminal residue" evidence="4">
    <location>
        <position position="255"/>
    </location>
</feature>
<protein>
    <recommendedName>
        <fullName evidence="3">Citrate synthase</fullName>
    </recommendedName>
</protein>
<gene>
    <name evidence="4" type="ORF">D5R95_07070</name>
</gene>
<organism evidence="4 5">
    <name type="scientific">Methanosalsum natronophilum</name>
    <dbReference type="NCBI Taxonomy" id="768733"/>
    <lineage>
        <taxon>Archaea</taxon>
        <taxon>Methanobacteriati</taxon>
        <taxon>Methanobacteriota</taxon>
        <taxon>Stenosarchaea group</taxon>
        <taxon>Methanomicrobia</taxon>
        <taxon>Methanosarcinales</taxon>
        <taxon>Methanosarcinaceae</taxon>
        <taxon>Methanosalsum</taxon>
    </lineage>
</organism>
<dbReference type="PRINTS" id="PR00143">
    <property type="entry name" value="CITRTSNTHASE"/>
</dbReference>
<evidence type="ECO:0000256" key="2">
    <source>
        <dbReference type="ARBA" id="ARBA00022679"/>
    </source>
</evidence>
<dbReference type="EMBL" id="QZAB01000440">
    <property type="protein sequence ID" value="RQD82556.1"/>
    <property type="molecule type" value="Genomic_DNA"/>
</dbReference>
<dbReference type="SUPFAM" id="SSF48256">
    <property type="entry name" value="Citrate synthase"/>
    <property type="match status" value="1"/>
</dbReference>
<dbReference type="InterPro" id="IPR016142">
    <property type="entry name" value="Citrate_synth-like_lrg_a-sub"/>
</dbReference>
<reference evidence="4 5" key="1">
    <citation type="submission" date="2018-08" db="EMBL/GenBank/DDBJ databases">
        <title>The metabolism and importance of syntrophic acetate oxidation coupled to methane or sulfide production in haloalkaline environments.</title>
        <authorList>
            <person name="Timmers P.H.A."/>
            <person name="Vavourakis C.D."/>
            <person name="Sorokin D.Y."/>
            <person name="Sinninghe Damste J.S."/>
            <person name="Muyzer G."/>
            <person name="Stams A.J.M."/>
            <person name="Plugge C.M."/>
        </authorList>
    </citation>
    <scope>NUCLEOTIDE SEQUENCE [LARGE SCALE GENOMIC DNA]</scope>
    <source>
        <strain evidence="4">MSAO_Arc3</strain>
    </source>
</reference>
<sequence>MKGLEDVVAVETNIAYIDGITGILAYRGININDLMDNSFEEVCYLLVKGQIPSGDELEEYKRSLREARPLYDEVLEVIRACNKEADAMDVLRTAVSYMAQVDEDYTDNSMEASNRKAIKLIAKFPTIVAAYFRIVNGEEPVQPDLNLSHGANFLYMLTGKKPNSIESEVMEKDLILSAEHGLNASTFASRIAASTHSDIYSAIISGICTLKGPLHGGARLGAMEMLDSIGSLDRVEKYVNDCISNKKRVAGFGHR</sequence>
<evidence type="ECO:0000256" key="3">
    <source>
        <dbReference type="RuleBase" id="RU000441"/>
    </source>
</evidence>
<dbReference type="AlphaFoldDB" id="A0A424YUB6"/>
<keyword evidence="2 3" id="KW-0808">Transferase</keyword>
<dbReference type="Gene3D" id="1.10.580.10">
    <property type="entry name" value="Citrate Synthase, domain 1"/>
    <property type="match status" value="1"/>
</dbReference>
<dbReference type="GO" id="GO:0006099">
    <property type="term" value="P:tricarboxylic acid cycle"/>
    <property type="evidence" value="ECO:0007669"/>
    <property type="project" value="TreeGrafter"/>
</dbReference>
<dbReference type="InterPro" id="IPR002020">
    <property type="entry name" value="Citrate_synthase"/>
</dbReference>
<name>A0A424YUB6_9EURY</name>
<evidence type="ECO:0000313" key="4">
    <source>
        <dbReference type="EMBL" id="RQD82556.1"/>
    </source>
</evidence>
<dbReference type="GO" id="GO:0046912">
    <property type="term" value="F:acyltransferase activity, acyl groups converted into alkyl on transfer"/>
    <property type="evidence" value="ECO:0007669"/>
    <property type="project" value="InterPro"/>
</dbReference>